<protein>
    <recommendedName>
        <fullName evidence="2">NAD(P)-binding domain-containing protein</fullName>
    </recommendedName>
</protein>
<dbReference type="Gene3D" id="3.40.50.720">
    <property type="entry name" value="NAD(P)-binding Rossmann-like Domain"/>
    <property type="match status" value="1"/>
</dbReference>
<evidence type="ECO:0000259" key="2">
    <source>
        <dbReference type="Pfam" id="PF13460"/>
    </source>
</evidence>
<dbReference type="AlphaFoldDB" id="A0A0M9WFK9"/>
<dbReference type="OrthoDB" id="419598at2759"/>
<organism evidence="3 4">
    <name type="scientific">Penicillium nordicum</name>
    <dbReference type="NCBI Taxonomy" id="229535"/>
    <lineage>
        <taxon>Eukaryota</taxon>
        <taxon>Fungi</taxon>
        <taxon>Dikarya</taxon>
        <taxon>Ascomycota</taxon>
        <taxon>Pezizomycotina</taxon>
        <taxon>Eurotiomycetes</taxon>
        <taxon>Eurotiomycetidae</taxon>
        <taxon>Eurotiales</taxon>
        <taxon>Aspergillaceae</taxon>
        <taxon>Penicillium</taxon>
    </lineage>
</organism>
<dbReference type="InterPro" id="IPR016040">
    <property type="entry name" value="NAD(P)-bd_dom"/>
</dbReference>
<dbReference type="Proteomes" id="UP000037696">
    <property type="component" value="Unassembled WGS sequence"/>
</dbReference>
<evidence type="ECO:0000313" key="3">
    <source>
        <dbReference type="EMBL" id="KOS42985.1"/>
    </source>
</evidence>
<comment type="caution">
    <text evidence="3">The sequence shown here is derived from an EMBL/GenBank/DDBJ whole genome shotgun (WGS) entry which is preliminary data.</text>
</comment>
<dbReference type="PANTHER" id="PTHR43355:SF2">
    <property type="entry name" value="FLAVIN REDUCTASE (NADPH)"/>
    <property type="match status" value="1"/>
</dbReference>
<reference evidence="3 4" key="1">
    <citation type="submission" date="2015-08" db="EMBL/GenBank/DDBJ databases">
        <title>Genome sequencing of Penicillium nordicum.</title>
        <authorList>
            <person name="Nguyen H.D."/>
            <person name="Seifert K.A."/>
        </authorList>
    </citation>
    <scope>NUCLEOTIDE SEQUENCE [LARGE SCALE GENOMIC DNA]</scope>
    <source>
        <strain evidence="3 4">DAOMC 185683</strain>
    </source>
</reference>
<accession>A0A0M9WFK9</accession>
<dbReference type="PANTHER" id="PTHR43355">
    <property type="entry name" value="FLAVIN REDUCTASE (NADPH)"/>
    <property type="match status" value="1"/>
</dbReference>
<comment type="similarity">
    <text evidence="1">Belongs to the avfA family.</text>
</comment>
<gene>
    <name evidence="3" type="ORF">ACN38_g6148</name>
</gene>
<name>A0A0M9WFK9_9EURO</name>
<dbReference type="GO" id="GO:0042602">
    <property type="term" value="F:riboflavin reductase (NADPH) activity"/>
    <property type="evidence" value="ECO:0007669"/>
    <property type="project" value="TreeGrafter"/>
</dbReference>
<evidence type="ECO:0000313" key="4">
    <source>
        <dbReference type="Proteomes" id="UP000037696"/>
    </source>
</evidence>
<dbReference type="STRING" id="229535.A0A0M9WFK9"/>
<dbReference type="EMBL" id="LHQQ01000092">
    <property type="protein sequence ID" value="KOS42985.1"/>
    <property type="molecule type" value="Genomic_DNA"/>
</dbReference>
<dbReference type="InterPro" id="IPR036291">
    <property type="entry name" value="NAD(P)-bd_dom_sf"/>
</dbReference>
<dbReference type="SUPFAM" id="SSF51735">
    <property type="entry name" value="NAD(P)-binding Rossmann-fold domains"/>
    <property type="match status" value="1"/>
</dbReference>
<feature type="domain" description="NAD(P)-binding" evidence="2">
    <location>
        <begin position="7"/>
        <end position="203"/>
    </location>
</feature>
<dbReference type="GO" id="GO:0004074">
    <property type="term" value="F:biliverdin reductase [NAD(P)H] activity"/>
    <property type="evidence" value="ECO:0007669"/>
    <property type="project" value="TreeGrafter"/>
</dbReference>
<evidence type="ECO:0000256" key="1">
    <source>
        <dbReference type="ARBA" id="ARBA00038376"/>
    </source>
</evidence>
<proteinExistence type="inferred from homology"/>
<sequence>MRVLIIGGNGQTGRLVIDEALQRGHKITALIRNPSTLPAKEGLTIVKGTPLEPSNIESAFNAVQGDIPTAVIVTLASPQVKGTRVMTNAHENLIAAMERHGVSKIATLSSFGVGSSFPNITVVMRFAISRTSFGHMFEDHDQVDKTLKKSGVKFVLFRAARLTLAKKAPVQFLGDDGKGLGVFAGLGGISRASVAACLVDAVEKSTWDRSTPLYSHFTYYLGKGCVMVIQVFIFSAGKYSGILRHQRHE</sequence>
<keyword evidence="4" id="KW-1185">Reference proteome</keyword>
<dbReference type="InterPro" id="IPR051606">
    <property type="entry name" value="Polyketide_Oxido-like"/>
</dbReference>
<dbReference type="Pfam" id="PF13460">
    <property type="entry name" value="NAD_binding_10"/>
    <property type="match status" value="1"/>
</dbReference>